<proteinExistence type="predicted"/>
<dbReference type="PANTHER" id="PTHR31412:SF0">
    <property type="entry name" value="ZINC METALLOPROTEASE EGY1, CHLOROPLASTIC-RELATED"/>
    <property type="match status" value="1"/>
</dbReference>
<reference evidence="13" key="1">
    <citation type="submission" date="2015-10" db="EMBL/GenBank/DDBJ databases">
        <authorList>
            <person name="Gilbert D.G."/>
        </authorList>
    </citation>
    <scope>NUCLEOTIDE SEQUENCE</scope>
</reference>
<feature type="transmembrane region" description="Helical" evidence="11">
    <location>
        <begin position="337"/>
        <end position="355"/>
    </location>
</feature>
<comment type="subcellular location">
    <subcellularLocation>
        <location evidence="1">Membrane</location>
        <topology evidence="1">Multi-pass membrane protein</topology>
    </subcellularLocation>
    <subcellularLocation>
        <location evidence="2">Plastid</location>
        <location evidence="2">Chloroplast</location>
    </subcellularLocation>
</comment>
<accession>A0A160VKB5</accession>
<dbReference type="CDD" id="cd06160">
    <property type="entry name" value="S2P-M50_like_2"/>
    <property type="match status" value="1"/>
</dbReference>
<evidence type="ECO:0000256" key="2">
    <source>
        <dbReference type="ARBA" id="ARBA00004229"/>
    </source>
</evidence>
<keyword evidence="3" id="KW-0150">Chloroplast</keyword>
<dbReference type="GO" id="GO:0008233">
    <property type="term" value="F:peptidase activity"/>
    <property type="evidence" value="ECO:0007669"/>
    <property type="project" value="UniProtKB-KW"/>
</dbReference>
<feature type="domain" description="Peptidase M50" evidence="12">
    <location>
        <begin position="121"/>
        <end position="284"/>
    </location>
</feature>
<evidence type="ECO:0000256" key="6">
    <source>
        <dbReference type="ARBA" id="ARBA00022692"/>
    </source>
</evidence>
<evidence type="ECO:0000256" key="5">
    <source>
        <dbReference type="ARBA" id="ARBA00022670"/>
    </source>
</evidence>
<evidence type="ECO:0000256" key="4">
    <source>
        <dbReference type="ARBA" id="ARBA00022640"/>
    </source>
</evidence>
<keyword evidence="4" id="KW-0934">Plastid</keyword>
<evidence type="ECO:0000256" key="9">
    <source>
        <dbReference type="ARBA" id="ARBA00022989"/>
    </source>
</evidence>
<organism evidence="13">
    <name type="scientific">hydrothermal vent metagenome</name>
    <dbReference type="NCBI Taxonomy" id="652676"/>
    <lineage>
        <taxon>unclassified sequences</taxon>
        <taxon>metagenomes</taxon>
        <taxon>ecological metagenomes</taxon>
    </lineage>
</organism>
<dbReference type="GO" id="GO:0016020">
    <property type="term" value="C:membrane"/>
    <property type="evidence" value="ECO:0007669"/>
    <property type="project" value="UniProtKB-SubCell"/>
</dbReference>
<feature type="transmembrane region" description="Helical" evidence="11">
    <location>
        <begin position="245"/>
        <end position="265"/>
    </location>
</feature>
<evidence type="ECO:0000259" key="12">
    <source>
        <dbReference type="Pfam" id="PF02163"/>
    </source>
</evidence>
<evidence type="ECO:0000256" key="7">
    <source>
        <dbReference type="ARBA" id="ARBA00022801"/>
    </source>
</evidence>
<dbReference type="PANTHER" id="PTHR31412">
    <property type="entry name" value="ZINC METALLOPROTEASE EGY1"/>
    <property type="match status" value="1"/>
</dbReference>
<evidence type="ECO:0000256" key="8">
    <source>
        <dbReference type="ARBA" id="ARBA00022946"/>
    </source>
</evidence>
<name>A0A160VKB5_9ZZZZ</name>
<feature type="transmembrane region" description="Helical" evidence="11">
    <location>
        <begin position="87"/>
        <end position="103"/>
    </location>
</feature>
<keyword evidence="6 11" id="KW-0812">Transmembrane</keyword>
<keyword evidence="5" id="KW-0645">Protease</keyword>
<feature type="transmembrane region" description="Helical" evidence="11">
    <location>
        <begin position="181"/>
        <end position="206"/>
    </location>
</feature>
<evidence type="ECO:0000256" key="3">
    <source>
        <dbReference type="ARBA" id="ARBA00022528"/>
    </source>
</evidence>
<feature type="transmembrane region" description="Helical" evidence="11">
    <location>
        <begin position="115"/>
        <end position="139"/>
    </location>
</feature>
<sequence>MTETEFRKLLNKLDGYFIPRQIGSTAKEWITAGSLLGETSIADIKRILSKEPINCHFSELGDDIRIHVSNHDSVILRIPNISKTHQILFILTVITTLMAGAVMQGGQPFTNPGEILIGVPFSLTLLLILGCHEFGHYYYAQKHKVDATLPYFLPAPPFLFIIGTFGAFIKIKSPIYKKDALLQIGAAGPIAGFVIAVPALIIGLMLSEIITIDGGEAGIILGDSLLMKFLTVMVFPNLADGQDVLLHPIAFAGWIGLLVTMLNLLPIGQLDGGHIAYAMLGERQGLVGRIALLALLPLSLLSLNWLVWGILIIVLMRTAKHPPIQDLHTPLSRENKQVGYACLVIFILCFIPTPFQI</sequence>
<keyword evidence="9 11" id="KW-1133">Transmembrane helix</keyword>
<dbReference type="GO" id="GO:0009507">
    <property type="term" value="C:chloroplast"/>
    <property type="evidence" value="ECO:0007669"/>
    <property type="project" value="UniProtKB-SubCell"/>
</dbReference>
<gene>
    <name evidence="13" type="ORF">MGWOODY_Mmi1268</name>
</gene>
<feature type="transmembrane region" description="Helical" evidence="11">
    <location>
        <begin position="151"/>
        <end position="169"/>
    </location>
</feature>
<evidence type="ECO:0000313" key="13">
    <source>
        <dbReference type="EMBL" id="CUV09844.1"/>
    </source>
</evidence>
<dbReference type="AlphaFoldDB" id="A0A160VKB5"/>
<dbReference type="EMBL" id="FAXC01000308">
    <property type="protein sequence ID" value="CUV09844.1"/>
    <property type="molecule type" value="Genomic_DNA"/>
</dbReference>
<evidence type="ECO:0000256" key="10">
    <source>
        <dbReference type="ARBA" id="ARBA00023136"/>
    </source>
</evidence>
<keyword evidence="10 11" id="KW-0472">Membrane</keyword>
<feature type="transmembrane region" description="Helical" evidence="11">
    <location>
        <begin position="286"/>
        <end position="317"/>
    </location>
</feature>
<dbReference type="Pfam" id="PF02163">
    <property type="entry name" value="Peptidase_M50"/>
    <property type="match status" value="1"/>
</dbReference>
<evidence type="ECO:0000256" key="11">
    <source>
        <dbReference type="SAM" id="Phobius"/>
    </source>
</evidence>
<keyword evidence="7" id="KW-0378">Hydrolase</keyword>
<dbReference type="InterPro" id="IPR044838">
    <property type="entry name" value="EGY1-like"/>
</dbReference>
<dbReference type="InterPro" id="IPR008915">
    <property type="entry name" value="Peptidase_M50"/>
</dbReference>
<evidence type="ECO:0000256" key="1">
    <source>
        <dbReference type="ARBA" id="ARBA00004141"/>
    </source>
</evidence>
<keyword evidence="8" id="KW-0809">Transit peptide</keyword>
<dbReference type="GO" id="GO:0006508">
    <property type="term" value="P:proteolysis"/>
    <property type="evidence" value="ECO:0007669"/>
    <property type="project" value="UniProtKB-KW"/>
</dbReference>
<protein>
    <recommendedName>
        <fullName evidence="12">Peptidase M50 domain-containing protein</fullName>
    </recommendedName>
</protein>